<dbReference type="Gene3D" id="2.40.160.10">
    <property type="entry name" value="Porin"/>
    <property type="match status" value="1"/>
</dbReference>
<gene>
    <name evidence="3" type="ORF">SAMN02982917_6932</name>
</gene>
<dbReference type="EMBL" id="FXAK01000009">
    <property type="protein sequence ID" value="SMF89998.1"/>
    <property type="molecule type" value="Genomic_DNA"/>
</dbReference>
<feature type="signal peptide" evidence="1">
    <location>
        <begin position="1"/>
        <end position="22"/>
    </location>
</feature>
<proteinExistence type="predicted"/>
<dbReference type="InterPro" id="IPR033900">
    <property type="entry name" value="Gram_neg_porin_domain"/>
</dbReference>
<sequence>MLKKSQAVCAISVLMASGSAYAQSKFDIKITGDYYLEAGYINQDNDSGLRSTELRNRMRFNIIPSAKADNGLEYGARMRIRASNGDRTMDADRSFIFLQGSFGRFDLGTRNSWHDDTFGSFSRPVDFHFLGIYDAAVTWATSNNASAGNTKLDVSTFAYMPAATSTTQGAALSDVATKAMYISPKFSGFQAALAFTPHATSSATDVNRLTGPTGAGAGTLQNVWEAGINYSGEFSGVGVRFNAGYLGGKYENTGAVAYEDLNGITAGAQVGYAGFVLGGGYVGYGKSGLAKNAAFKDNYEAWNVGLQYTTGAFVLGAGYTFGQDAGDVRVAGKREQDYYTAGVAYQMAPGLRLGLEYSFIEAKNKDVTAVAAERKVDSNVVIARTVLVF</sequence>
<dbReference type="GO" id="GO:0015288">
    <property type="term" value="F:porin activity"/>
    <property type="evidence" value="ECO:0007669"/>
    <property type="project" value="InterPro"/>
</dbReference>
<dbReference type="RefSeq" id="WP_167393444.1">
    <property type="nucleotide sequence ID" value="NZ_FXAK01000009.1"/>
</dbReference>
<evidence type="ECO:0000313" key="3">
    <source>
        <dbReference type="EMBL" id="SMF89998.1"/>
    </source>
</evidence>
<dbReference type="InterPro" id="IPR023614">
    <property type="entry name" value="Porin_dom_sf"/>
</dbReference>
<dbReference type="GO" id="GO:0016020">
    <property type="term" value="C:membrane"/>
    <property type="evidence" value="ECO:0007669"/>
    <property type="project" value="InterPro"/>
</dbReference>
<dbReference type="Proteomes" id="UP000192936">
    <property type="component" value="Unassembled WGS sequence"/>
</dbReference>
<protein>
    <submittedName>
        <fullName evidence="3">Porin</fullName>
    </submittedName>
</protein>
<feature type="domain" description="Porin" evidence="2">
    <location>
        <begin position="12"/>
        <end position="364"/>
    </location>
</feature>
<organism evidence="3 4">
    <name type="scientific">Azospirillum oryzae</name>
    <dbReference type="NCBI Taxonomy" id="286727"/>
    <lineage>
        <taxon>Bacteria</taxon>
        <taxon>Pseudomonadati</taxon>
        <taxon>Pseudomonadota</taxon>
        <taxon>Alphaproteobacteria</taxon>
        <taxon>Rhodospirillales</taxon>
        <taxon>Azospirillaceae</taxon>
        <taxon>Azospirillum</taxon>
    </lineage>
</organism>
<name>A0A1X7HNJ7_9PROT</name>
<feature type="chain" id="PRO_5012982231" evidence="1">
    <location>
        <begin position="23"/>
        <end position="389"/>
    </location>
</feature>
<accession>A0A1X7HNJ7</accession>
<reference evidence="3 4" key="1">
    <citation type="submission" date="2017-04" db="EMBL/GenBank/DDBJ databases">
        <authorList>
            <person name="Afonso C.L."/>
            <person name="Miller P.J."/>
            <person name="Scott M.A."/>
            <person name="Spackman E."/>
            <person name="Goraichik I."/>
            <person name="Dimitrov K.M."/>
            <person name="Suarez D.L."/>
            <person name="Swayne D.E."/>
        </authorList>
    </citation>
    <scope>NUCLEOTIDE SEQUENCE [LARGE SCALE GENOMIC DNA]</scope>
    <source>
        <strain evidence="3 4">A2P</strain>
    </source>
</reference>
<evidence type="ECO:0000259" key="2">
    <source>
        <dbReference type="Pfam" id="PF13609"/>
    </source>
</evidence>
<dbReference type="Pfam" id="PF13609">
    <property type="entry name" value="Porin_4"/>
    <property type="match status" value="1"/>
</dbReference>
<dbReference type="SUPFAM" id="SSF56935">
    <property type="entry name" value="Porins"/>
    <property type="match status" value="1"/>
</dbReference>
<dbReference type="STRING" id="286727.SAMN02982917_6932"/>
<evidence type="ECO:0000313" key="4">
    <source>
        <dbReference type="Proteomes" id="UP000192936"/>
    </source>
</evidence>
<evidence type="ECO:0000256" key="1">
    <source>
        <dbReference type="SAM" id="SignalP"/>
    </source>
</evidence>
<dbReference type="AlphaFoldDB" id="A0A1X7HNJ7"/>
<keyword evidence="1" id="KW-0732">Signal</keyword>